<name>A0A9X1NIZ0_9ACTN</name>
<keyword evidence="2 7" id="KW-0813">Transport</keyword>
<feature type="domain" description="ABC transmembrane type-1" evidence="8">
    <location>
        <begin position="105"/>
        <end position="328"/>
    </location>
</feature>
<feature type="transmembrane region" description="Helical" evidence="7">
    <location>
        <begin position="141"/>
        <end position="166"/>
    </location>
</feature>
<evidence type="ECO:0000256" key="2">
    <source>
        <dbReference type="ARBA" id="ARBA00022448"/>
    </source>
</evidence>
<keyword evidence="10" id="KW-1185">Reference proteome</keyword>
<feature type="transmembrane region" description="Helical" evidence="7">
    <location>
        <begin position="105"/>
        <end position="129"/>
    </location>
</feature>
<dbReference type="PANTHER" id="PTHR43163:SF6">
    <property type="entry name" value="DIPEPTIDE TRANSPORT SYSTEM PERMEASE PROTEIN DPPB-RELATED"/>
    <property type="match status" value="1"/>
</dbReference>
<feature type="transmembrane region" description="Helical" evidence="7">
    <location>
        <begin position="20"/>
        <end position="40"/>
    </location>
</feature>
<evidence type="ECO:0000256" key="4">
    <source>
        <dbReference type="ARBA" id="ARBA00022692"/>
    </source>
</evidence>
<keyword evidence="3" id="KW-1003">Cell membrane</keyword>
<protein>
    <submittedName>
        <fullName evidence="9">ABC transporter permease</fullName>
    </submittedName>
</protein>
<evidence type="ECO:0000256" key="5">
    <source>
        <dbReference type="ARBA" id="ARBA00022989"/>
    </source>
</evidence>
<dbReference type="InterPro" id="IPR035906">
    <property type="entry name" value="MetI-like_sf"/>
</dbReference>
<feature type="transmembrane region" description="Helical" evidence="7">
    <location>
        <begin position="206"/>
        <end position="226"/>
    </location>
</feature>
<sequence length="341" mass="35084">MLKTLSQGGGRAGYVGRRLAMIPIGVLIVVTATFFLINAIPSDPVGARLGDLATPEQIAAERAALGLDQPLLVRFLDLLGGIFTGALGTSYYTGADVSGELLGHVTSTLVLVVPGFLLAAGLGIGLGILAARDNLSRWVRLIVTVLQGLPVFVLAVAGILLLVVLVPVLPSPTGQLDANIPAPPVRTGAVMVDAVLAARWDAMGNAVAHLVLPVLSIGLIASVPFARITASAMRSALAAEFSAFGDGNGLARRTVVRNALRTARPGIATVGGIVAAELIGGSMLIEQVFSWNGIGQWGLNAITQNDLPVVQAFVLFAAVGTMVIYLLADIVAVLLDPRTAS</sequence>
<evidence type="ECO:0000313" key="9">
    <source>
        <dbReference type="EMBL" id="MCD5314449.1"/>
    </source>
</evidence>
<dbReference type="InterPro" id="IPR000515">
    <property type="entry name" value="MetI-like"/>
</dbReference>
<feature type="transmembrane region" description="Helical" evidence="7">
    <location>
        <begin position="71"/>
        <end position="93"/>
    </location>
</feature>
<dbReference type="Gene3D" id="1.10.3720.10">
    <property type="entry name" value="MetI-like"/>
    <property type="match status" value="1"/>
</dbReference>
<dbReference type="GO" id="GO:0055085">
    <property type="term" value="P:transmembrane transport"/>
    <property type="evidence" value="ECO:0007669"/>
    <property type="project" value="InterPro"/>
</dbReference>
<dbReference type="Proteomes" id="UP001138997">
    <property type="component" value="Unassembled WGS sequence"/>
</dbReference>
<comment type="similarity">
    <text evidence="7">Belongs to the binding-protein-dependent transport system permease family.</text>
</comment>
<comment type="caution">
    <text evidence="9">The sequence shown here is derived from an EMBL/GenBank/DDBJ whole genome shotgun (WGS) entry which is preliminary data.</text>
</comment>
<evidence type="ECO:0000256" key="6">
    <source>
        <dbReference type="ARBA" id="ARBA00023136"/>
    </source>
</evidence>
<dbReference type="PROSITE" id="PS50928">
    <property type="entry name" value="ABC_TM1"/>
    <property type="match status" value="1"/>
</dbReference>
<dbReference type="InterPro" id="IPR045621">
    <property type="entry name" value="BPD_transp_1_N"/>
</dbReference>
<dbReference type="PANTHER" id="PTHR43163">
    <property type="entry name" value="DIPEPTIDE TRANSPORT SYSTEM PERMEASE PROTEIN DPPB-RELATED"/>
    <property type="match status" value="1"/>
</dbReference>
<reference evidence="9" key="1">
    <citation type="submission" date="2021-11" db="EMBL/GenBank/DDBJ databases">
        <title>Streptomyces corallinus and Kineosporia corallina sp. nov., two new coral-derived marine actinobacteria.</title>
        <authorList>
            <person name="Buangrab K."/>
            <person name="Sutthacheep M."/>
            <person name="Yeemin T."/>
            <person name="Harunari E."/>
            <person name="Igarashi Y."/>
            <person name="Sripreechasak P."/>
            <person name="Kanchanasin P."/>
            <person name="Tanasupawat S."/>
            <person name="Phongsopitanun W."/>
        </authorList>
    </citation>
    <scope>NUCLEOTIDE SEQUENCE</scope>
    <source>
        <strain evidence="9">JCM 31032</strain>
    </source>
</reference>
<feature type="transmembrane region" description="Helical" evidence="7">
    <location>
        <begin position="309"/>
        <end position="335"/>
    </location>
</feature>
<organism evidence="9 10">
    <name type="scientific">Kineosporia babensis</name>
    <dbReference type="NCBI Taxonomy" id="499548"/>
    <lineage>
        <taxon>Bacteria</taxon>
        <taxon>Bacillati</taxon>
        <taxon>Actinomycetota</taxon>
        <taxon>Actinomycetes</taxon>
        <taxon>Kineosporiales</taxon>
        <taxon>Kineosporiaceae</taxon>
        <taxon>Kineosporia</taxon>
    </lineage>
</organism>
<evidence type="ECO:0000313" key="10">
    <source>
        <dbReference type="Proteomes" id="UP001138997"/>
    </source>
</evidence>
<comment type="subcellular location">
    <subcellularLocation>
        <location evidence="1 7">Cell membrane</location>
        <topology evidence="1 7">Multi-pass membrane protein</topology>
    </subcellularLocation>
</comment>
<evidence type="ECO:0000256" key="3">
    <source>
        <dbReference type="ARBA" id="ARBA00022475"/>
    </source>
</evidence>
<dbReference type="GO" id="GO:0005886">
    <property type="term" value="C:plasma membrane"/>
    <property type="evidence" value="ECO:0007669"/>
    <property type="project" value="UniProtKB-SubCell"/>
</dbReference>
<dbReference type="EMBL" id="JAJOMB010000016">
    <property type="protein sequence ID" value="MCD5314449.1"/>
    <property type="molecule type" value="Genomic_DNA"/>
</dbReference>
<keyword evidence="5 7" id="KW-1133">Transmembrane helix</keyword>
<dbReference type="CDD" id="cd06261">
    <property type="entry name" value="TM_PBP2"/>
    <property type="match status" value="1"/>
</dbReference>
<dbReference type="SUPFAM" id="SSF161098">
    <property type="entry name" value="MetI-like"/>
    <property type="match status" value="1"/>
</dbReference>
<evidence type="ECO:0000259" key="8">
    <source>
        <dbReference type="PROSITE" id="PS50928"/>
    </source>
</evidence>
<keyword evidence="6 7" id="KW-0472">Membrane</keyword>
<feature type="transmembrane region" description="Helical" evidence="7">
    <location>
        <begin position="267"/>
        <end position="289"/>
    </location>
</feature>
<dbReference type="Pfam" id="PF19300">
    <property type="entry name" value="BPD_transp_1_N"/>
    <property type="match status" value="1"/>
</dbReference>
<evidence type="ECO:0000256" key="1">
    <source>
        <dbReference type="ARBA" id="ARBA00004651"/>
    </source>
</evidence>
<dbReference type="RefSeq" id="WP_231446975.1">
    <property type="nucleotide sequence ID" value="NZ_JAJOMB010000016.1"/>
</dbReference>
<proteinExistence type="inferred from homology"/>
<gene>
    <name evidence="9" type="ORF">LR394_26430</name>
</gene>
<accession>A0A9X1NIZ0</accession>
<dbReference type="Pfam" id="PF00528">
    <property type="entry name" value="BPD_transp_1"/>
    <property type="match status" value="1"/>
</dbReference>
<dbReference type="AlphaFoldDB" id="A0A9X1NIZ0"/>
<evidence type="ECO:0000256" key="7">
    <source>
        <dbReference type="RuleBase" id="RU363032"/>
    </source>
</evidence>
<keyword evidence="4 7" id="KW-0812">Transmembrane</keyword>